<gene>
    <name evidence="5" type="ORF">E0H75_16735</name>
</gene>
<dbReference type="PANTHER" id="PTHR44942:SF4">
    <property type="entry name" value="METHYLTRANSFERASE TYPE 11 DOMAIN-CONTAINING PROTEIN"/>
    <property type="match status" value="1"/>
</dbReference>
<proteinExistence type="inferred from homology"/>
<keyword evidence="2 5" id="KW-0489">Methyltransferase</keyword>
<evidence type="ECO:0000256" key="1">
    <source>
        <dbReference type="ARBA" id="ARBA00008361"/>
    </source>
</evidence>
<dbReference type="Proteomes" id="UP000293342">
    <property type="component" value="Unassembled WGS sequence"/>
</dbReference>
<evidence type="ECO:0000259" key="4">
    <source>
        <dbReference type="Pfam" id="PF08241"/>
    </source>
</evidence>
<sequence length="255" mass="28280">MVDYDGRLSSVYAAGRGMSPGEVQRWTAAIAAYLPEERPLTFLDLGSGTGRLAPGLAEVFQGPVYGVEPSDRMREIAAETAAHPSVTYLKGGAENIPLPEASVDGVLMFLSFHHYRDQQKALTEVYRVLKPGGVAFLRSQFSDQMPDLFWYAYFPSAREVDAAMYRSVAEAATMARAAGLLAADDPVWVSTENPRTLRESYQRVSLRALSTFEHLPQEEIDPGFERFAADAERDPDRLMPVYPAAMLVLRRPTTR</sequence>
<reference evidence="5 6" key="1">
    <citation type="submission" date="2019-02" db="EMBL/GenBank/DDBJ databases">
        <title>Kribbella capetownensis sp. nov. and Kribbella speibonae sp. nov., isolated from soil.</title>
        <authorList>
            <person name="Curtis S.M."/>
            <person name="Norton I."/>
            <person name="Everest G.J."/>
            <person name="Meyers P.R."/>
        </authorList>
    </citation>
    <scope>NUCLEOTIDE SEQUENCE [LARGE SCALE GENOMIC DNA]</scope>
    <source>
        <strain evidence="5 6">YM53</strain>
    </source>
</reference>
<dbReference type="InterPro" id="IPR051052">
    <property type="entry name" value="Diverse_substrate_MTase"/>
</dbReference>
<evidence type="ECO:0000256" key="3">
    <source>
        <dbReference type="ARBA" id="ARBA00022679"/>
    </source>
</evidence>
<dbReference type="EMBL" id="SJKD01000003">
    <property type="protein sequence ID" value="TCC49946.1"/>
    <property type="molecule type" value="Genomic_DNA"/>
</dbReference>
<dbReference type="GO" id="GO:0032259">
    <property type="term" value="P:methylation"/>
    <property type="evidence" value="ECO:0007669"/>
    <property type="project" value="UniProtKB-KW"/>
</dbReference>
<dbReference type="PANTHER" id="PTHR44942">
    <property type="entry name" value="METHYLTRANSF_11 DOMAIN-CONTAINING PROTEIN"/>
    <property type="match status" value="1"/>
</dbReference>
<protein>
    <submittedName>
        <fullName evidence="5">Class I SAM-dependent methyltransferase</fullName>
    </submittedName>
</protein>
<keyword evidence="6" id="KW-1185">Reference proteome</keyword>
<organism evidence="5 6">
    <name type="scientific">Kribbella capetownensis</name>
    <dbReference type="NCBI Taxonomy" id="1572659"/>
    <lineage>
        <taxon>Bacteria</taxon>
        <taxon>Bacillati</taxon>
        <taxon>Actinomycetota</taxon>
        <taxon>Actinomycetes</taxon>
        <taxon>Propionibacteriales</taxon>
        <taxon>Kribbellaceae</taxon>
        <taxon>Kribbella</taxon>
    </lineage>
</organism>
<dbReference type="SUPFAM" id="SSF53335">
    <property type="entry name" value="S-adenosyl-L-methionine-dependent methyltransferases"/>
    <property type="match status" value="1"/>
</dbReference>
<evidence type="ECO:0000256" key="2">
    <source>
        <dbReference type="ARBA" id="ARBA00022603"/>
    </source>
</evidence>
<comment type="similarity">
    <text evidence="1">Belongs to the methyltransferase superfamily.</text>
</comment>
<dbReference type="OrthoDB" id="65624at2"/>
<dbReference type="Gene3D" id="3.40.50.150">
    <property type="entry name" value="Vaccinia Virus protein VP39"/>
    <property type="match status" value="1"/>
</dbReference>
<evidence type="ECO:0000313" key="6">
    <source>
        <dbReference type="Proteomes" id="UP000293342"/>
    </source>
</evidence>
<dbReference type="Pfam" id="PF08241">
    <property type="entry name" value="Methyltransf_11"/>
    <property type="match status" value="1"/>
</dbReference>
<dbReference type="GO" id="GO:0008757">
    <property type="term" value="F:S-adenosylmethionine-dependent methyltransferase activity"/>
    <property type="evidence" value="ECO:0007669"/>
    <property type="project" value="InterPro"/>
</dbReference>
<name>A0A4R0JXB7_9ACTN</name>
<feature type="domain" description="Methyltransferase type 11" evidence="4">
    <location>
        <begin position="43"/>
        <end position="136"/>
    </location>
</feature>
<comment type="caution">
    <text evidence="5">The sequence shown here is derived from an EMBL/GenBank/DDBJ whole genome shotgun (WGS) entry which is preliminary data.</text>
</comment>
<dbReference type="RefSeq" id="WP_131514463.1">
    <property type="nucleotide sequence ID" value="NZ_SJKD01000003.1"/>
</dbReference>
<dbReference type="AlphaFoldDB" id="A0A4R0JXB7"/>
<dbReference type="InterPro" id="IPR029063">
    <property type="entry name" value="SAM-dependent_MTases_sf"/>
</dbReference>
<dbReference type="CDD" id="cd02440">
    <property type="entry name" value="AdoMet_MTases"/>
    <property type="match status" value="1"/>
</dbReference>
<dbReference type="InterPro" id="IPR013216">
    <property type="entry name" value="Methyltransf_11"/>
</dbReference>
<evidence type="ECO:0000313" key="5">
    <source>
        <dbReference type="EMBL" id="TCC49946.1"/>
    </source>
</evidence>
<accession>A0A4R0JXB7</accession>
<dbReference type="Gene3D" id="1.10.8.900">
    <property type="match status" value="1"/>
</dbReference>
<keyword evidence="3 5" id="KW-0808">Transferase</keyword>